<reference evidence="1 2" key="1">
    <citation type="submission" date="2006-05" db="EMBL/GenBank/DDBJ databases">
        <authorList>
            <person name="King G."/>
            <person name="Ferriera S."/>
            <person name="Johnson J."/>
            <person name="Kravitz S."/>
            <person name="Beeson K."/>
            <person name="Sutton G."/>
            <person name="Rogers Y.-H."/>
            <person name="Friedman R."/>
            <person name="Frazier M."/>
            <person name="Venter J.C."/>
        </authorList>
    </citation>
    <scope>NUCLEOTIDE SEQUENCE [LARGE SCALE GENOMIC DNA]</scope>
    <source>
        <strain evidence="2">ATCC 25650 / DSM 13394 / JCM 20685 / NBRC 16684 / NCIMB 2208 / IAM 12614 / B1</strain>
    </source>
</reference>
<dbReference type="Gene3D" id="3.40.50.1000">
    <property type="entry name" value="HAD superfamily/HAD-like"/>
    <property type="match status" value="1"/>
</dbReference>
<dbReference type="NCBIfam" id="TIGR01509">
    <property type="entry name" value="HAD-SF-IA-v3"/>
    <property type="match status" value="1"/>
</dbReference>
<dbReference type="GeneID" id="68848021"/>
<dbReference type="Proteomes" id="UP000004848">
    <property type="component" value="Unassembled WGS sequence"/>
</dbReference>
<dbReference type="SFLD" id="SFLDG01129">
    <property type="entry name" value="C1.5:_HAD__Beta-PGM__Phosphata"/>
    <property type="match status" value="1"/>
</dbReference>
<evidence type="ECO:0008006" key="3">
    <source>
        <dbReference type="Google" id="ProtNLM"/>
    </source>
</evidence>
<sequence length="219" mass="23641">MMTSLVIFDCDGVLVDTERMANANMAAIITELGVPMTGPDCQRRFMGRTLEDVQSMIEDLTGKVLPADWPDQVRLRDLESFKAGVPAIEGVAGVLDDLDRRGVAYCVGSSGKYEKMRTTLGSSGLLPRLEGRLFSAQDCERGKPAPDVFLLAARTMGHAPETCTVIEDSLPGVLAARAAGMRVYAFVEDPACDRKAMQDAGAILFEAMADLPDMLFSKS</sequence>
<name>A0NXE1_ROSAI</name>
<dbReference type="PANTHER" id="PTHR18901">
    <property type="entry name" value="2-DEOXYGLUCOSE-6-PHOSPHATE PHOSPHATASE 2"/>
    <property type="match status" value="1"/>
</dbReference>
<comment type="caution">
    <text evidence="1">The sequence shown here is derived from an EMBL/GenBank/DDBJ whole genome shotgun (WGS) entry which is preliminary data.</text>
</comment>
<dbReference type="InterPro" id="IPR036412">
    <property type="entry name" value="HAD-like_sf"/>
</dbReference>
<dbReference type="OrthoDB" id="9797743at2"/>
<dbReference type="CDD" id="cd07526">
    <property type="entry name" value="HAD_BPGM_like"/>
    <property type="match status" value="1"/>
</dbReference>
<organism evidence="1 2">
    <name type="scientific">Roseibium aggregatum (strain ATCC 25650 / DSM 13394 / JCM 20685 / NBRC 16684 / NCIMB 2208 / IAM 12614 / B1)</name>
    <name type="common">Stappia aggregata</name>
    <dbReference type="NCBI Taxonomy" id="384765"/>
    <lineage>
        <taxon>Bacteria</taxon>
        <taxon>Pseudomonadati</taxon>
        <taxon>Pseudomonadota</taxon>
        <taxon>Alphaproteobacteria</taxon>
        <taxon>Hyphomicrobiales</taxon>
        <taxon>Stappiaceae</taxon>
        <taxon>Roseibium</taxon>
    </lineage>
</organism>
<dbReference type="RefSeq" id="WP_006936952.1">
    <property type="nucleotide sequence ID" value="NZ_AAUW01000014.1"/>
</dbReference>
<gene>
    <name evidence="1" type="ORF">SIAM614_27912</name>
</gene>
<dbReference type="Gene3D" id="1.10.150.240">
    <property type="entry name" value="Putative phosphatase, domain 2"/>
    <property type="match status" value="1"/>
</dbReference>
<dbReference type="SFLD" id="SFLDS00003">
    <property type="entry name" value="Haloacid_Dehalogenase"/>
    <property type="match status" value="1"/>
</dbReference>
<dbReference type="InterPro" id="IPR023198">
    <property type="entry name" value="PGP-like_dom2"/>
</dbReference>
<dbReference type="InterPro" id="IPR006439">
    <property type="entry name" value="HAD-SF_hydro_IA"/>
</dbReference>
<accession>A0NXE1</accession>
<protein>
    <recommendedName>
        <fullName evidence="3">HAD superfamily hydrolase (TIGR01509 family)</fullName>
    </recommendedName>
</protein>
<dbReference type="InterPro" id="IPR023214">
    <property type="entry name" value="HAD_sf"/>
</dbReference>
<dbReference type="eggNOG" id="COG0637">
    <property type="taxonomic scope" value="Bacteria"/>
</dbReference>
<proteinExistence type="predicted"/>
<dbReference type="EMBL" id="AAUW01000014">
    <property type="protein sequence ID" value="EAV42468.1"/>
    <property type="molecule type" value="Genomic_DNA"/>
</dbReference>
<evidence type="ECO:0000313" key="1">
    <source>
        <dbReference type="EMBL" id="EAV42468.1"/>
    </source>
</evidence>
<dbReference type="AlphaFoldDB" id="A0NXE1"/>
<dbReference type="Pfam" id="PF00702">
    <property type="entry name" value="Hydrolase"/>
    <property type="match status" value="1"/>
</dbReference>
<dbReference type="PANTHER" id="PTHR18901:SF38">
    <property type="entry name" value="PSEUDOURIDINE-5'-PHOSPHATASE"/>
    <property type="match status" value="1"/>
</dbReference>
<evidence type="ECO:0000313" key="2">
    <source>
        <dbReference type="Proteomes" id="UP000004848"/>
    </source>
</evidence>
<dbReference type="SUPFAM" id="SSF56784">
    <property type="entry name" value="HAD-like"/>
    <property type="match status" value="1"/>
</dbReference>